<keyword evidence="3" id="KW-1185">Reference proteome</keyword>
<dbReference type="SUPFAM" id="SSF52540">
    <property type="entry name" value="P-loop containing nucleoside triphosphate hydrolases"/>
    <property type="match status" value="1"/>
</dbReference>
<dbReference type="AlphaFoldDB" id="A0A1Q9BS51"/>
<accession>A0A1Q9BS51</accession>
<evidence type="ECO:0000259" key="1">
    <source>
        <dbReference type="Pfam" id="PF02263"/>
    </source>
</evidence>
<protein>
    <submittedName>
        <fullName evidence="2">Interferon-induced guanylate-binding protein 1</fullName>
    </submittedName>
</protein>
<feature type="domain" description="Guanylate-binding protein N-terminal" evidence="1">
    <location>
        <begin position="28"/>
        <end position="74"/>
    </location>
</feature>
<name>A0A1Q9BS51_SYMMI</name>
<dbReference type="GO" id="GO:0005525">
    <property type="term" value="F:GTP binding"/>
    <property type="evidence" value="ECO:0007669"/>
    <property type="project" value="InterPro"/>
</dbReference>
<sequence>MADGDPAYFSGPLQLIRIDDDGKCHLQDNAAAILNQIPGRIVGIAGLYRTGKSFLLNRLLGLQDGFEIGPTINPCTRLGPEFVRTKCIHNPQRQLKIVSRR</sequence>
<dbReference type="OrthoDB" id="2135133at2759"/>
<evidence type="ECO:0000313" key="2">
    <source>
        <dbReference type="EMBL" id="OLP73511.1"/>
    </source>
</evidence>
<reference evidence="2 3" key="1">
    <citation type="submission" date="2016-02" db="EMBL/GenBank/DDBJ databases">
        <title>Genome analysis of coral dinoflagellate symbionts highlights evolutionary adaptations to a symbiotic lifestyle.</title>
        <authorList>
            <person name="Aranda M."/>
            <person name="Li Y."/>
            <person name="Liew Y.J."/>
            <person name="Baumgarten S."/>
            <person name="Simakov O."/>
            <person name="Wilson M."/>
            <person name="Piel J."/>
            <person name="Ashoor H."/>
            <person name="Bougouffa S."/>
            <person name="Bajic V.B."/>
            <person name="Ryu T."/>
            <person name="Ravasi T."/>
            <person name="Bayer T."/>
            <person name="Micklem G."/>
            <person name="Kim H."/>
            <person name="Bhak J."/>
            <person name="Lajeunesse T.C."/>
            <person name="Voolstra C.R."/>
        </authorList>
    </citation>
    <scope>NUCLEOTIDE SEQUENCE [LARGE SCALE GENOMIC DNA]</scope>
    <source>
        <strain evidence="2 3">CCMP2467</strain>
    </source>
</reference>
<dbReference type="EMBL" id="LSRX01005325">
    <property type="protein sequence ID" value="OLP73511.1"/>
    <property type="molecule type" value="Genomic_DNA"/>
</dbReference>
<dbReference type="InterPro" id="IPR015894">
    <property type="entry name" value="Guanylate-bd_N"/>
</dbReference>
<dbReference type="Proteomes" id="UP000186817">
    <property type="component" value="Unassembled WGS sequence"/>
</dbReference>
<dbReference type="GO" id="GO:0003924">
    <property type="term" value="F:GTPase activity"/>
    <property type="evidence" value="ECO:0007669"/>
    <property type="project" value="InterPro"/>
</dbReference>
<gene>
    <name evidence="2" type="primary">GBP1</name>
    <name evidence="2" type="ORF">AK812_SmicGene47228</name>
</gene>
<dbReference type="Pfam" id="PF02263">
    <property type="entry name" value="GBP"/>
    <property type="match status" value="1"/>
</dbReference>
<evidence type="ECO:0000313" key="3">
    <source>
        <dbReference type="Proteomes" id="UP000186817"/>
    </source>
</evidence>
<dbReference type="PANTHER" id="PTHR10751">
    <property type="entry name" value="GUANYLATE BINDING PROTEIN"/>
    <property type="match status" value="1"/>
</dbReference>
<dbReference type="InterPro" id="IPR027417">
    <property type="entry name" value="P-loop_NTPase"/>
</dbReference>
<organism evidence="2 3">
    <name type="scientific">Symbiodinium microadriaticum</name>
    <name type="common">Dinoflagellate</name>
    <name type="synonym">Zooxanthella microadriatica</name>
    <dbReference type="NCBI Taxonomy" id="2951"/>
    <lineage>
        <taxon>Eukaryota</taxon>
        <taxon>Sar</taxon>
        <taxon>Alveolata</taxon>
        <taxon>Dinophyceae</taxon>
        <taxon>Suessiales</taxon>
        <taxon>Symbiodiniaceae</taxon>
        <taxon>Symbiodinium</taxon>
    </lineage>
</organism>
<dbReference type="Gene3D" id="3.40.50.300">
    <property type="entry name" value="P-loop containing nucleotide triphosphate hydrolases"/>
    <property type="match status" value="1"/>
</dbReference>
<proteinExistence type="predicted"/>
<comment type="caution">
    <text evidence="2">The sequence shown here is derived from an EMBL/GenBank/DDBJ whole genome shotgun (WGS) entry which is preliminary data.</text>
</comment>